<evidence type="ECO:0000313" key="2">
    <source>
        <dbReference type="Proteomes" id="UP000662572"/>
    </source>
</evidence>
<dbReference type="AlphaFoldDB" id="A0A918USF1"/>
<reference evidence="1" key="1">
    <citation type="journal article" date="2014" name="Int. J. Syst. Evol. Microbiol.">
        <title>Complete genome sequence of Corynebacterium casei LMG S-19264T (=DSM 44701T), isolated from a smear-ripened cheese.</title>
        <authorList>
            <consortium name="US DOE Joint Genome Institute (JGI-PGF)"/>
            <person name="Walter F."/>
            <person name="Albersmeier A."/>
            <person name="Kalinowski J."/>
            <person name="Ruckert C."/>
        </authorList>
    </citation>
    <scope>NUCLEOTIDE SEQUENCE</scope>
    <source>
        <strain evidence="1">KCTC 32296</strain>
    </source>
</reference>
<reference evidence="1" key="2">
    <citation type="submission" date="2020-09" db="EMBL/GenBank/DDBJ databases">
        <authorList>
            <person name="Sun Q."/>
            <person name="Kim S."/>
        </authorList>
    </citation>
    <scope>NUCLEOTIDE SEQUENCE</scope>
    <source>
        <strain evidence="1">KCTC 32296</strain>
    </source>
</reference>
<name>A0A918USF1_9CAUL</name>
<keyword evidence="2" id="KW-1185">Reference proteome</keyword>
<accession>A0A918USF1</accession>
<comment type="caution">
    <text evidence="1">The sequence shown here is derived from an EMBL/GenBank/DDBJ whole genome shotgun (WGS) entry which is preliminary data.</text>
</comment>
<gene>
    <name evidence="1" type="ORF">GCM10011273_15510</name>
</gene>
<organism evidence="1 2">
    <name type="scientific">Asticcacaulis endophyticus</name>
    <dbReference type="NCBI Taxonomy" id="1395890"/>
    <lineage>
        <taxon>Bacteria</taxon>
        <taxon>Pseudomonadati</taxon>
        <taxon>Pseudomonadota</taxon>
        <taxon>Alphaproteobacteria</taxon>
        <taxon>Caulobacterales</taxon>
        <taxon>Caulobacteraceae</taxon>
        <taxon>Asticcacaulis</taxon>
    </lineage>
</organism>
<protein>
    <submittedName>
        <fullName evidence="1">Uncharacterized protein</fullName>
    </submittedName>
</protein>
<dbReference type="EMBL" id="BMZB01000001">
    <property type="protein sequence ID" value="GGZ30186.1"/>
    <property type="molecule type" value="Genomic_DNA"/>
</dbReference>
<dbReference type="Proteomes" id="UP000662572">
    <property type="component" value="Unassembled WGS sequence"/>
</dbReference>
<evidence type="ECO:0000313" key="1">
    <source>
        <dbReference type="EMBL" id="GGZ30186.1"/>
    </source>
</evidence>
<sequence>MIVDIFFESKLVASYTINIGMLTGGEPLRSDFIKEAVRCAKEDDLLTDEKLEKATFELRR</sequence>
<proteinExistence type="predicted"/>